<dbReference type="PANTHER" id="PTHR43537">
    <property type="entry name" value="TRANSCRIPTIONAL REGULATOR, GNTR FAMILY"/>
    <property type="match status" value="1"/>
</dbReference>
<dbReference type="PROSITE" id="PS50949">
    <property type="entry name" value="HTH_GNTR"/>
    <property type="match status" value="1"/>
</dbReference>
<protein>
    <submittedName>
        <fullName evidence="6 7">Transcriptional regulator, GntR family</fullName>
    </submittedName>
</protein>
<dbReference type="InterPro" id="IPR036390">
    <property type="entry name" value="WH_DNA-bd_sf"/>
</dbReference>
<dbReference type="Pfam" id="PF07729">
    <property type="entry name" value="FCD"/>
    <property type="match status" value="1"/>
</dbReference>
<proteinExistence type="predicted"/>
<evidence type="ECO:0000256" key="4">
    <source>
        <dbReference type="SAM" id="MobiDB-lite"/>
    </source>
</evidence>
<dbReference type="SMART" id="SM00345">
    <property type="entry name" value="HTH_GNTR"/>
    <property type="match status" value="1"/>
</dbReference>
<accession>A0A1H6C541</accession>
<organism evidence="6 9">
    <name type="scientific">Saccharopolyspora kobensis</name>
    <dbReference type="NCBI Taxonomy" id="146035"/>
    <lineage>
        <taxon>Bacteria</taxon>
        <taxon>Bacillati</taxon>
        <taxon>Actinomycetota</taxon>
        <taxon>Actinomycetes</taxon>
        <taxon>Pseudonocardiales</taxon>
        <taxon>Pseudonocardiaceae</taxon>
        <taxon>Saccharopolyspora</taxon>
    </lineage>
</organism>
<dbReference type="Proteomes" id="UP000199690">
    <property type="component" value="Unassembled WGS sequence"/>
</dbReference>
<accession>A0A1I1HXD3</accession>
<dbReference type="Gene3D" id="1.20.120.530">
    <property type="entry name" value="GntR ligand-binding domain-like"/>
    <property type="match status" value="1"/>
</dbReference>
<dbReference type="EMBL" id="FNVB01000004">
    <property type="protein sequence ID" value="SEG68048.1"/>
    <property type="molecule type" value="Genomic_DNA"/>
</dbReference>
<dbReference type="InterPro" id="IPR000524">
    <property type="entry name" value="Tscrpt_reg_HTH_GntR"/>
</dbReference>
<gene>
    <name evidence="6" type="ORF">SAMN02982929_03132</name>
    <name evidence="7" type="ORF">SAMN05216506_101372</name>
</gene>
<keyword evidence="2 6" id="KW-0238">DNA-binding</keyword>
<keyword evidence="3" id="KW-0804">Transcription</keyword>
<evidence type="ECO:0000259" key="5">
    <source>
        <dbReference type="PROSITE" id="PS50949"/>
    </source>
</evidence>
<dbReference type="InterPro" id="IPR008920">
    <property type="entry name" value="TF_FadR/GntR_C"/>
</dbReference>
<dbReference type="PANTHER" id="PTHR43537:SF24">
    <property type="entry name" value="GLUCONATE OPERON TRANSCRIPTIONAL REPRESSOR"/>
    <property type="match status" value="1"/>
</dbReference>
<feature type="region of interest" description="Disordered" evidence="4">
    <location>
        <begin position="223"/>
        <end position="244"/>
    </location>
</feature>
<keyword evidence="1" id="KW-0805">Transcription regulation</keyword>
<keyword evidence="8" id="KW-1185">Reference proteome</keyword>
<evidence type="ECO:0000313" key="8">
    <source>
        <dbReference type="Proteomes" id="UP000199690"/>
    </source>
</evidence>
<dbReference type="Gene3D" id="1.10.10.10">
    <property type="entry name" value="Winged helix-like DNA-binding domain superfamily/Winged helix DNA-binding domain"/>
    <property type="match status" value="1"/>
</dbReference>
<dbReference type="Proteomes" id="UP000236729">
    <property type="component" value="Unassembled WGS sequence"/>
</dbReference>
<dbReference type="SUPFAM" id="SSF48008">
    <property type="entry name" value="GntR ligand-binding domain-like"/>
    <property type="match status" value="1"/>
</dbReference>
<evidence type="ECO:0000313" key="7">
    <source>
        <dbReference type="EMBL" id="SFC28501.1"/>
    </source>
</evidence>
<name>A0A1H6C541_9PSEU</name>
<evidence type="ECO:0000313" key="9">
    <source>
        <dbReference type="Proteomes" id="UP000236729"/>
    </source>
</evidence>
<evidence type="ECO:0000256" key="3">
    <source>
        <dbReference type="ARBA" id="ARBA00023163"/>
    </source>
</evidence>
<dbReference type="EMBL" id="FOME01000001">
    <property type="protein sequence ID" value="SFC28501.1"/>
    <property type="molecule type" value="Genomic_DNA"/>
</dbReference>
<dbReference type="Pfam" id="PF00392">
    <property type="entry name" value="GntR"/>
    <property type="match status" value="1"/>
</dbReference>
<dbReference type="InterPro" id="IPR011711">
    <property type="entry name" value="GntR_C"/>
</dbReference>
<dbReference type="CDD" id="cd07377">
    <property type="entry name" value="WHTH_GntR"/>
    <property type="match status" value="1"/>
</dbReference>
<dbReference type="SUPFAM" id="SSF46785">
    <property type="entry name" value="Winged helix' DNA-binding domain"/>
    <property type="match status" value="1"/>
</dbReference>
<dbReference type="InterPro" id="IPR036388">
    <property type="entry name" value="WH-like_DNA-bd_sf"/>
</dbReference>
<dbReference type="AlphaFoldDB" id="A0A1H6C541"/>
<dbReference type="GO" id="GO:0003700">
    <property type="term" value="F:DNA-binding transcription factor activity"/>
    <property type="evidence" value="ECO:0007669"/>
    <property type="project" value="InterPro"/>
</dbReference>
<dbReference type="GO" id="GO:0003677">
    <property type="term" value="F:DNA binding"/>
    <property type="evidence" value="ECO:0007669"/>
    <property type="project" value="UniProtKB-KW"/>
</dbReference>
<evidence type="ECO:0000256" key="1">
    <source>
        <dbReference type="ARBA" id="ARBA00023015"/>
    </source>
</evidence>
<sequence length="244" mass="26774">MINAAMRAQSPRLPDELAGRLREWIMTGRLRAGDHLHLERLAEHLGVSVTPVREALLALRGEGFVDLEPRRGFTVAPLSRHDFADAHRVQASIAGELAARAAPRITAEPLAELDALLDEMRLAAQFVLADMGGVVTRFHAVLWRIADSPKLSWFLGIATRYAPQHVAAAVPGWREMAVTDHQVLLLAMQQHDPVAARSAMHEHVARTGELLIHHLQQLGLWSHDPETGPHQGVPHHTGNNGPVG</sequence>
<evidence type="ECO:0000313" key="6">
    <source>
        <dbReference type="EMBL" id="SEG68048.1"/>
    </source>
</evidence>
<reference evidence="6" key="2">
    <citation type="submission" date="2016-10" db="EMBL/GenBank/DDBJ databases">
        <authorList>
            <person name="de Groot N.N."/>
        </authorList>
    </citation>
    <scope>NUCLEOTIDE SEQUENCE [LARGE SCALE GENOMIC DNA]</scope>
    <source>
        <strain evidence="6">ATCC 20501</strain>
    </source>
</reference>
<evidence type="ECO:0000256" key="2">
    <source>
        <dbReference type="ARBA" id="ARBA00023125"/>
    </source>
</evidence>
<feature type="domain" description="HTH gntR-type" evidence="5">
    <location>
        <begin position="11"/>
        <end position="78"/>
    </location>
</feature>
<dbReference type="SMR" id="A0A1H6C541"/>
<reference evidence="8 9" key="1">
    <citation type="submission" date="2016-10" db="EMBL/GenBank/DDBJ databases">
        <authorList>
            <person name="Varghese N."/>
            <person name="Submissions S."/>
        </authorList>
    </citation>
    <scope>NUCLEOTIDE SEQUENCE [LARGE SCALE GENOMIC DNA]</scope>
    <source>
        <strain evidence="9">ATCC 20501</strain>
        <strain evidence="7 8">CGMCC 4.3529</strain>
    </source>
</reference>
<dbReference type="SMART" id="SM00895">
    <property type="entry name" value="FCD"/>
    <property type="match status" value="1"/>
</dbReference>